<evidence type="ECO:0000313" key="2">
    <source>
        <dbReference type="Proteomes" id="UP001497480"/>
    </source>
</evidence>
<dbReference type="EMBL" id="CAXHTB010000021">
    <property type="protein sequence ID" value="CAL0328365.1"/>
    <property type="molecule type" value="Genomic_DNA"/>
</dbReference>
<accession>A0AAV1Y3J5</accession>
<sequence length="213" mass="24015">MPSHPRGFCNECLRGEKSDFLPKPPPFTHPFSFLHFSKFEERRVEKGKVGILPRSRRLDEILSLGRGLGEGQEFASVIPSPSRQNVAWARAPRLGEKGPAWARTPRIWKTSGGFSLGRECLAWARPPRLGENGTPGRGWPRLLTVFNWQCPERNPGYHVTRSTDSKRLGRGPSRVFSDGRSGGLYSLTIRVDVRSGPTRSIPVRRWLKVGRAY</sequence>
<name>A0AAV1Y3J5_LUPLU</name>
<comment type="caution">
    <text evidence="1">The sequence shown here is derived from an EMBL/GenBank/DDBJ whole genome shotgun (WGS) entry which is preliminary data.</text>
</comment>
<protein>
    <submittedName>
        <fullName evidence="1">Uncharacterized protein</fullName>
    </submittedName>
</protein>
<organism evidence="1 2">
    <name type="scientific">Lupinus luteus</name>
    <name type="common">European yellow lupine</name>
    <dbReference type="NCBI Taxonomy" id="3873"/>
    <lineage>
        <taxon>Eukaryota</taxon>
        <taxon>Viridiplantae</taxon>
        <taxon>Streptophyta</taxon>
        <taxon>Embryophyta</taxon>
        <taxon>Tracheophyta</taxon>
        <taxon>Spermatophyta</taxon>
        <taxon>Magnoliopsida</taxon>
        <taxon>eudicotyledons</taxon>
        <taxon>Gunneridae</taxon>
        <taxon>Pentapetalae</taxon>
        <taxon>rosids</taxon>
        <taxon>fabids</taxon>
        <taxon>Fabales</taxon>
        <taxon>Fabaceae</taxon>
        <taxon>Papilionoideae</taxon>
        <taxon>50 kb inversion clade</taxon>
        <taxon>genistoids sensu lato</taxon>
        <taxon>core genistoids</taxon>
        <taxon>Genisteae</taxon>
        <taxon>Lupinus</taxon>
    </lineage>
</organism>
<gene>
    <name evidence="1" type="ORF">LLUT_LOCUS29425</name>
</gene>
<reference evidence="1 2" key="1">
    <citation type="submission" date="2024-03" db="EMBL/GenBank/DDBJ databases">
        <authorList>
            <person name="Martinez-Hernandez J."/>
        </authorList>
    </citation>
    <scope>NUCLEOTIDE SEQUENCE [LARGE SCALE GENOMIC DNA]</scope>
</reference>
<dbReference type="AlphaFoldDB" id="A0AAV1Y3J5"/>
<dbReference type="Proteomes" id="UP001497480">
    <property type="component" value="Unassembled WGS sequence"/>
</dbReference>
<proteinExistence type="predicted"/>
<keyword evidence="2" id="KW-1185">Reference proteome</keyword>
<evidence type="ECO:0000313" key="1">
    <source>
        <dbReference type="EMBL" id="CAL0328365.1"/>
    </source>
</evidence>